<dbReference type="OrthoDB" id="345538at2"/>
<feature type="transmembrane region" description="Helical" evidence="1">
    <location>
        <begin position="61"/>
        <end position="81"/>
    </location>
</feature>
<feature type="transmembrane region" description="Helical" evidence="1">
    <location>
        <begin position="121"/>
        <end position="141"/>
    </location>
</feature>
<dbReference type="Proteomes" id="UP000282184">
    <property type="component" value="Unassembled WGS sequence"/>
</dbReference>
<keyword evidence="3" id="KW-1185">Reference proteome</keyword>
<accession>A0A3S0JB04</accession>
<keyword evidence="1" id="KW-0812">Transmembrane</keyword>
<protein>
    <submittedName>
        <fullName evidence="2">Uncharacterized protein</fullName>
    </submittedName>
</protein>
<name>A0A3S0JB04_9BACT</name>
<evidence type="ECO:0000313" key="3">
    <source>
        <dbReference type="Proteomes" id="UP000282184"/>
    </source>
</evidence>
<organism evidence="2 3">
    <name type="scientific">Hymenobacter gummosus</name>
    <dbReference type="NCBI Taxonomy" id="1776032"/>
    <lineage>
        <taxon>Bacteria</taxon>
        <taxon>Pseudomonadati</taxon>
        <taxon>Bacteroidota</taxon>
        <taxon>Cytophagia</taxon>
        <taxon>Cytophagales</taxon>
        <taxon>Hymenobacteraceae</taxon>
        <taxon>Hymenobacter</taxon>
    </lineage>
</organism>
<keyword evidence="1" id="KW-0472">Membrane</keyword>
<proteinExistence type="predicted"/>
<feature type="transmembrane region" description="Helical" evidence="1">
    <location>
        <begin position="21"/>
        <end position="41"/>
    </location>
</feature>
<feature type="transmembrane region" description="Helical" evidence="1">
    <location>
        <begin position="87"/>
        <end position="109"/>
    </location>
</feature>
<sequence>MLTPGLAQRLHLQAAFPFVPWQFWVVLLAGAAATYGGVADWRYHRNPLHLKLPAKERDAEALALGAGGVPMFGLMWLAMLSPQPSRYLVPIVVVLIYTVVAICYDEFVFHRKRCGPEETAYHRLLVFGNGLAWLAWFHFIYG</sequence>
<keyword evidence="1" id="KW-1133">Transmembrane helix</keyword>
<dbReference type="EMBL" id="RXOF01000005">
    <property type="protein sequence ID" value="RTQ50321.1"/>
    <property type="molecule type" value="Genomic_DNA"/>
</dbReference>
<evidence type="ECO:0000256" key="1">
    <source>
        <dbReference type="SAM" id="Phobius"/>
    </source>
</evidence>
<gene>
    <name evidence="2" type="ORF">EJV47_11390</name>
</gene>
<evidence type="ECO:0000313" key="2">
    <source>
        <dbReference type="EMBL" id="RTQ50321.1"/>
    </source>
</evidence>
<comment type="caution">
    <text evidence="2">The sequence shown here is derived from an EMBL/GenBank/DDBJ whole genome shotgun (WGS) entry which is preliminary data.</text>
</comment>
<reference evidence="2 3" key="1">
    <citation type="submission" date="2018-12" db="EMBL/GenBank/DDBJ databases">
        <title>Hymenobacter gummosus sp. nov., isolated from a spring.</title>
        <authorList>
            <person name="Nie L."/>
        </authorList>
    </citation>
    <scope>NUCLEOTIDE SEQUENCE [LARGE SCALE GENOMIC DNA]</scope>
    <source>
        <strain evidence="2 3">KCTC 52166</strain>
    </source>
</reference>
<dbReference type="AlphaFoldDB" id="A0A3S0JB04"/>